<dbReference type="Proteomes" id="UP000789508">
    <property type="component" value="Unassembled WGS sequence"/>
</dbReference>
<dbReference type="EMBL" id="CAJVPS010027092">
    <property type="protein sequence ID" value="CAG8723222.1"/>
    <property type="molecule type" value="Genomic_DNA"/>
</dbReference>
<protein>
    <submittedName>
        <fullName evidence="1">11978_t:CDS:1</fullName>
    </submittedName>
</protein>
<proteinExistence type="predicted"/>
<gene>
    <name evidence="1" type="ORF">ALEPTO_LOCUS12338</name>
</gene>
<reference evidence="1" key="1">
    <citation type="submission" date="2021-06" db="EMBL/GenBank/DDBJ databases">
        <authorList>
            <person name="Kallberg Y."/>
            <person name="Tangrot J."/>
            <person name="Rosling A."/>
        </authorList>
    </citation>
    <scope>NUCLEOTIDE SEQUENCE</scope>
    <source>
        <strain evidence="1">FL130A</strain>
    </source>
</reference>
<organism evidence="1 2">
    <name type="scientific">Ambispora leptoticha</name>
    <dbReference type="NCBI Taxonomy" id="144679"/>
    <lineage>
        <taxon>Eukaryota</taxon>
        <taxon>Fungi</taxon>
        <taxon>Fungi incertae sedis</taxon>
        <taxon>Mucoromycota</taxon>
        <taxon>Glomeromycotina</taxon>
        <taxon>Glomeromycetes</taxon>
        <taxon>Archaeosporales</taxon>
        <taxon>Ambisporaceae</taxon>
        <taxon>Ambispora</taxon>
    </lineage>
</organism>
<evidence type="ECO:0000313" key="1">
    <source>
        <dbReference type="EMBL" id="CAG8723222.1"/>
    </source>
</evidence>
<comment type="caution">
    <text evidence="1">The sequence shown here is derived from an EMBL/GenBank/DDBJ whole genome shotgun (WGS) entry which is preliminary data.</text>
</comment>
<evidence type="ECO:0000313" key="2">
    <source>
        <dbReference type="Proteomes" id="UP000789508"/>
    </source>
</evidence>
<keyword evidence="2" id="KW-1185">Reference proteome</keyword>
<feature type="non-terminal residue" evidence="1">
    <location>
        <position position="1"/>
    </location>
</feature>
<dbReference type="AlphaFoldDB" id="A0A9N9I7C7"/>
<name>A0A9N9I7C7_9GLOM</name>
<accession>A0A9N9I7C7</accession>
<sequence>DGVFQRFAGQYSVDKIRHKASHGLDKQWHLQECHKFLEFNAGQGS</sequence>